<comment type="caution">
    <text evidence="2">The sequence shown here is derived from an EMBL/GenBank/DDBJ whole genome shotgun (WGS) entry which is preliminary data.</text>
</comment>
<dbReference type="Proteomes" id="UP001367676">
    <property type="component" value="Unassembled WGS sequence"/>
</dbReference>
<organism evidence="2 3">
    <name type="scientific">Parthenolecanium corni</name>
    <dbReference type="NCBI Taxonomy" id="536013"/>
    <lineage>
        <taxon>Eukaryota</taxon>
        <taxon>Metazoa</taxon>
        <taxon>Ecdysozoa</taxon>
        <taxon>Arthropoda</taxon>
        <taxon>Hexapoda</taxon>
        <taxon>Insecta</taxon>
        <taxon>Pterygota</taxon>
        <taxon>Neoptera</taxon>
        <taxon>Paraneoptera</taxon>
        <taxon>Hemiptera</taxon>
        <taxon>Sternorrhyncha</taxon>
        <taxon>Coccoidea</taxon>
        <taxon>Coccidae</taxon>
        <taxon>Parthenolecanium</taxon>
    </lineage>
</organism>
<evidence type="ECO:0000313" key="2">
    <source>
        <dbReference type="EMBL" id="KAK7601124.1"/>
    </source>
</evidence>
<keyword evidence="3" id="KW-1185">Reference proteome</keyword>
<evidence type="ECO:0000256" key="1">
    <source>
        <dbReference type="SAM" id="MobiDB-lite"/>
    </source>
</evidence>
<sequence length="200" mass="20913">MNDEECQLSKPSNGDIAGTGGEYPLDLKTSPAARFGRSNSKASTMPQRSPFAIQELLGLSDSGANVNQHRSPTAAISAITPSSYNAAAQRPIPTSCFSQHHQMSIAAVNASRMAYFNAHAAVAAAFLPHNMNPLVAATPGSPNPMLGLGNHRETSAADSPFWGTGQFTAGELAAGQFAADYSPTTTRRPANSPPRQFAAK</sequence>
<dbReference type="AlphaFoldDB" id="A0AAN9TYI9"/>
<feature type="region of interest" description="Disordered" evidence="1">
    <location>
        <begin position="178"/>
        <end position="200"/>
    </location>
</feature>
<name>A0AAN9TYI9_9HEMI</name>
<evidence type="ECO:0000313" key="3">
    <source>
        <dbReference type="Proteomes" id="UP001367676"/>
    </source>
</evidence>
<dbReference type="EMBL" id="JBBCAQ010000010">
    <property type="protein sequence ID" value="KAK7601124.1"/>
    <property type="molecule type" value="Genomic_DNA"/>
</dbReference>
<gene>
    <name evidence="2" type="ORF">V9T40_008565</name>
</gene>
<accession>A0AAN9TYI9</accession>
<feature type="region of interest" description="Disordered" evidence="1">
    <location>
        <begin position="1"/>
        <end position="48"/>
    </location>
</feature>
<protein>
    <submittedName>
        <fullName evidence="2">Uncharacterized protein</fullName>
    </submittedName>
</protein>
<feature type="compositionally biased region" description="Polar residues" evidence="1">
    <location>
        <begin position="37"/>
        <end position="47"/>
    </location>
</feature>
<proteinExistence type="predicted"/>
<reference evidence="2 3" key="1">
    <citation type="submission" date="2024-03" db="EMBL/GenBank/DDBJ databases">
        <title>Adaptation during the transition from Ophiocordyceps entomopathogen to insect associate is accompanied by gene loss and intensified selection.</title>
        <authorList>
            <person name="Ward C.M."/>
            <person name="Onetto C.A."/>
            <person name="Borneman A.R."/>
        </authorList>
    </citation>
    <scope>NUCLEOTIDE SEQUENCE [LARGE SCALE GENOMIC DNA]</scope>
    <source>
        <strain evidence="2">AWRI1</strain>
        <tissue evidence="2">Single Adult Female</tissue>
    </source>
</reference>